<keyword evidence="1" id="KW-0812">Transmembrane</keyword>
<organism evidence="2">
    <name type="scientific">Chrysotila carterae</name>
    <name type="common">Marine alga</name>
    <name type="synonym">Syracosphaera carterae</name>
    <dbReference type="NCBI Taxonomy" id="13221"/>
    <lineage>
        <taxon>Eukaryota</taxon>
        <taxon>Haptista</taxon>
        <taxon>Haptophyta</taxon>
        <taxon>Prymnesiophyceae</taxon>
        <taxon>Isochrysidales</taxon>
        <taxon>Isochrysidaceae</taxon>
        <taxon>Chrysotila</taxon>
    </lineage>
</organism>
<sequence>MPPSNPASSQFRQFLVLKLPLSSTSQSPRELQVKVYGARLDSTVAGFDNDITSERADEDHQIAFKDGVSLMQSGNYKQASSAFTKAITSVPGGSGSRLGGQYSIWLAQALQAGGEKQKAVGLLQQCNAHPDRDVRKIADSVLYIMQAPELKLGEENFVKIPKLDETAMEFRRKRGPVQKKDPPPEKYSLEWYILEGKRRSNKTQASSDGSLAPLALTAAAIVAATAALLFANPNGPS</sequence>
<name>A0A7S4B5R0_CHRCT</name>
<dbReference type="PANTHER" id="PTHR36761">
    <property type="entry name" value="ORF03 PROTEIN"/>
    <property type="match status" value="1"/>
</dbReference>
<reference evidence="2" key="1">
    <citation type="submission" date="2021-01" db="EMBL/GenBank/DDBJ databases">
        <authorList>
            <person name="Corre E."/>
            <person name="Pelletier E."/>
            <person name="Niang G."/>
            <person name="Scheremetjew M."/>
            <person name="Finn R."/>
            <person name="Kale V."/>
            <person name="Holt S."/>
            <person name="Cochrane G."/>
            <person name="Meng A."/>
            <person name="Brown T."/>
            <person name="Cohen L."/>
        </authorList>
    </citation>
    <scope>NUCLEOTIDE SEQUENCE</scope>
    <source>
        <strain evidence="2">CCMP645</strain>
    </source>
</reference>
<dbReference type="SUPFAM" id="SSF48452">
    <property type="entry name" value="TPR-like"/>
    <property type="match status" value="1"/>
</dbReference>
<dbReference type="Gene3D" id="1.25.40.10">
    <property type="entry name" value="Tetratricopeptide repeat domain"/>
    <property type="match status" value="1"/>
</dbReference>
<dbReference type="InterPro" id="IPR011990">
    <property type="entry name" value="TPR-like_helical_dom_sf"/>
</dbReference>
<proteinExistence type="predicted"/>
<keyword evidence="1" id="KW-0472">Membrane</keyword>
<dbReference type="AlphaFoldDB" id="A0A7S4B5R0"/>
<accession>A0A7S4B5R0</accession>
<dbReference type="EMBL" id="HBIZ01012422">
    <property type="protein sequence ID" value="CAE0754875.1"/>
    <property type="molecule type" value="Transcribed_RNA"/>
</dbReference>
<keyword evidence="1" id="KW-1133">Transmembrane helix</keyword>
<dbReference type="PANTHER" id="PTHR36761:SF2">
    <property type="entry name" value="ORF03 PROTEIN"/>
    <property type="match status" value="1"/>
</dbReference>
<evidence type="ECO:0000256" key="1">
    <source>
        <dbReference type="SAM" id="Phobius"/>
    </source>
</evidence>
<gene>
    <name evidence="2" type="ORF">PCAR00345_LOCUS7462</name>
</gene>
<feature type="transmembrane region" description="Helical" evidence="1">
    <location>
        <begin position="211"/>
        <end position="231"/>
    </location>
</feature>
<evidence type="ECO:0000313" key="2">
    <source>
        <dbReference type="EMBL" id="CAE0754875.1"/>
    </source>
</evidence>
<protein>
    <submittedName>
        <fullName evidence="2">Uncharacterized protein</fullName>
    </submittedName>
</protein>